<proteinExistence type="predicted"/>
<evidence type="ECO:0000313" key="2">
    <source>
        <dbReference type="Proteomes" id="UP000031914"/>
    </source>
</evidence>
<dbReference type="RefSeq" id="WP_004713996.1">
    <property type="nucleotide sequence ID" value="NZ_CP009787.1"/>
</dbReference>
<accession>A0ABM5SBI5</accession>
<organism evidence="1 2">
    <name type="scientific">Yersinia rohdei</name>
    <dbReference type="NCBI Taxonomy" id="29485"/>
    <lineage>
        <taxon>Bacteria</taxon>
        <taxon>Pseudomonadati</taxon>
        <taxon>Pseudomonadota</taxon>
        <taxon>Gammaproteobacteria</taxon>
        <taxon>Enterobacterales</taxon>
        <taxon>Yersiniaceae</taxon>
        <taxon>Yersinia</taxon>
    </lineage>
</organism>
<sequence>MIPLQPFIFNIYALSLPKGLGFGDDPPLCAWSGSDHLTVGALMKNCYSGRHGVLIMRRREDDVWAVLHRKVDFYSEEEALTIIRQACDEPSCRVPVPSGTRRRAPLWDTNGCEPSGIFKLLGQSCRERGAWVLNQLYLAMPNPDPNWARDCQTGNFHTRLWEALLLASFREQGLIVTQDYPSPDFHVTNKAGGDAWVEAVTVNPPERYDHASAVVAPFPQDRRERQLGTVTERYARTLRNKLCKNYTEMTHVVGKPFAIAIADFYSPGSMMWSREALISYLYGFYVREVAEEGKIVAVAEALDKLPSDPNIKAGLFSSFENITLSAIIFSNAATLSKLSRVPVSFGGKSEDYRYVRVGEFADDSPGALRGIPFSMDVNSDEYRSLWEPYGYEPWTAEMEVFHNPNALHPINPALFPEAAHWVPTDRGIDCKRYFKHSILKSRTMIQPSHIPIPSVDSLIFQDTYDTGGTLEDMNE</sequence>
<reference evidence="1 2" key="1">
    <citation type="journal article" date="2015" name="Genome Announc.">
        <title>Thirty-Two Complete Genome Assemblies of Nine Yersinia Species, Including Y. pestis, Y. pseudotuberculosis, and Y. enterocolitica.</title>
        <authorList>
            <person name="Johnson S.L."/>
            <person name="Daligault H.E."/>
            <person name="Davenport K.W."/>
            <person name="Jaissle J."/>
            <person name="Frey K.G."/>
            <person name="Ladner J.T."/>
            <person name="Broomall S.M."/>
            <person name="Bishop-Lilly K.A."/>
            <person name="Bruce D.C."/>
            <person name="Coyne S.R."/>
            <person name="Gibbons H.S."/>
            <person name="Lo C.C."/>
            <person name="Munk A.C."/>
            <person name="Rosenzweig C.N."/>
            <person name="Koroleva G.I."/>
            <person name="Palacios G.F."/>
            <person name="Redden C.L."/>
            <person name="Xu Y."/>
            <person name="Minogue T.D."/>
            <person name="Chain P.S."/>
        </authorList>
    </citation>
    <scope>NUCLEOTIDE SEQUENCE [LARGE SCALE GENOMIC DNA]</scope>
    <source>
        <strain evidence="1 2">YRA</strain>
    </source>
</reference>
<protein>
    <recommendedName>
        <fullName evidence="3">Heterokaryon incompatibility domain-containing protein</fullName>
    </recommendedName>
</protein>
<dbReference type="EMBL" id="CP009787">
    <property type="protein sequence ID" value="AJJ10563.1"/>
    <property type="molecule type" value="Genomic_DNA"/>
</dbReference>
<dbReference type="GeneID" id="45566856"/>
<evidence type="ECO:0000313" key="1">
    <source>
        <dbReference type="EMBL" id="AJJ10563.1"/>
    </source>
</evidence>
<evidence type="ECO:0008006" key="3">
    <source>
        <dbReference type="Google" id="ProtNLM"/>
    </source>
</evidence>
<dbReference type="Proteomes" id="UP000031914">
    <property type="component" value="Chromosome"/>
</dbReference>
<keyword evidence="2" id="KW-1185">Reference proteome</keyword>
<gene>
    <name evidence="1" type="ORF">CH64_1539</name>
</gene>
<name>A0ABM5SBI5_YERRO</name>